<evidence type="ECO:0000313" key="2">
    <source>
        <dbReference type="EMBL" id="AYP68254.1"/>
    </source>
</evidence>
<gene>
    <name evidence="2" type="ORF">vBBcoS136_00139</name>
</gene>
<sequence>MKYNEMSELDLKIVLLGGGSIRVENLNVIPYKLGEIKDYGYTKYMKNLQWVSLSIDDFINSVLDLEKKIFLEQEKPNLKTFDFYIKLGGEELQKSLLRTLSMIFKTDDIRILSTGVIAIDFVKKGIITIDEYGEMTINEDVLESIGEDEITIITRDNFDDLTTVIKLQNYLEKPKSDKSEENPVDEETKMLQEHMKKMREKVEAKKNRQRQDDGESDIDISDIISAVSSKSNSINKLNIWELTLYQLYDEYARLELIDNYDLSIKAMMAGAEKVDLKHWSSKL</sequence>
<feature type="region of interest" description="Disordered" evidence="1">
    <location>
        <begin position="195"/>
        <end position="215"/>
    </location>
</feature>
<evidence type="ECO:0000256" key="1">
    <source>
        <dbReference type="SAM" id="MobiDB-lite"/>
    </source>
</evidence>
<accession>A0A3G3BVJ9</accession>
<keyword evidence="3" id="KW-1185">Reference proteome</keyword>
<organism evidence="2 3">
    <name type="scientific">Bacillus phage vB_BcoS-136</name>
    <dbReference type="NCBI Taxonomy" id="2419619"/>
    <lineage>
        <taxon>Viruses</taxon>
        <taxon>Duplodnaviria</taxon>
        <taxon>Heunggongvirae</taxon>
        <taxon>Uroviricota</taxon>
        <taxon>Caudoviricetes</taxon>
        <taxon>Heleneionescovirinae</taxon>
        <taxon>Kenyattavirus</taxon>
        <taxon>Kenyattavirus kv136</taxon>
    </lineage>
</organism>
<dbReference type="EMBL" id="MH884508">
    <property type="protein sequence ID" value="AYP68254.1"/>
    <property type="molecule type" value="Genomic_DNA"/>
</dbReference>
<reference evidence="2 3" key="1">
    <citation type="submission" date="2018-09" db="EMBL/GenBank/DDBJ databases">
        <title>Comparative Genomic Analysis of Eight Novel Haloalkaliphilic Bacteriophages from Lake Elmenteita, Kenya.</title>
        <authorList>
            <person name="Akhwale J.K."/>
        </authorList>
    </citation>
    <scope>NUCLEOTIDE SEQUENCE [LARGE SCALE GENOMIC DNA]</scope>
</reference>
<proteinExistence type="predicted"/>
<evidence type="ECO:0000313" key="3">
    <source>
        <dbReference type="Proteomes" id="UP000274199"/>
    </source>
</evidence>
<name>A0A3G3BVJ9_9CAUD</name>
<dbReference type="Proteomes" id="UP000274199">
    <property type="component" value="Segment"/>
</dbReference>
<feature type="compositionally biased region" description="Basic and acidic residues" evidence="1">
    <location>
        <begin position="195"/>
        <end position="213"/>
    </location>
</feature>
<protein>
    <submittedName>
        <fullName evidence="2">Uncharacterized protein</fullName>
    </submittedName>
</protein>